<organism evidence="1 2">
    <name type="scientific">Tegillarca granosa</name>
    <name type="common">Malaysian cockle</name>
    <name type="synonym">Anadara granosa</name>
    <dbReference type="NCBI Taxonomy" id="220873"/>
    <lineage>
        <taxon>Eukaryota</taxon>
        <taxon>Metazoa</taxon>
        <taxon>Spiralia</taxon>
        <taxon>Lophotrochozoa</taxon>
        <taxon>Mollusca</taxon>
        <taxon>Bivalvia</taxon>
        <taxon>Autobranchia</taxon>
        <taxon>Pteriomorphia</taxon>
        <taxon>Arcoida</taxon>
        <taxon>Arcoidea</taxon>
        <taxon>Arcidae</taxon>
        <taxon>Tegillarca</taxon>
    </lineage>
</organism>
<sequence>MIWNEYEAYVLQVKQIGTSACGYCYPKCSERINIVVINFHILYLQKALDYKIDKEDVCKTVQTNLRMEAAPVPYYLFSRSSAGAVPIATLNLQCGVKPGWTIPDAWHHQMVYGVSSKGVYLTNPLEIVQEEVIMEQLTSDSVLLVRRQDVVNRFRDWAPLNDILKQRDKRWQTMNVLGQVVNVLREACTALSHQVPRYRAQLTSHISIPAAYKAGVTLFVRGDTELCTELFTAPELELKDNLENQTSLINDFVNKKTNL</sequence>
<name>A0ABQ9EHU8_TEGGR</name>
<dbReference type="Proteomes" id="UP001217089">
    <property type="component" value="Unassembled WGS sequence"/>
</dbReference>
<evidence type="ECO:0000313" key="2">
    <source>
        <dbReference type="Proteomes" id="UP001217089"/>
    </source>
</evidence>
<keyword evidence="2" id="KW-1185">Reference proteome</keyword>
<dbReference type="EMBL" id="JARBDR010000917">
    <property type="protein sequence ID" value="KAJ8303000.1"/>
    <property type="molecule type" value="Genomic_DNA"/>
</dbReference>
<accession>A0ABQ9EHU8</accession>
<evidence type="ECO:0000313" key="1">
    <source>
        <dbReference type="EMBL" id="KAJ8303000.1"/>
    </source>
</evidence>
<evidence type="ECO:0008006" key="3">
    <source>
        <dbReference type="Google" id="ProtNLM"/>
    </source>
</evidence>
<protein>
    <recommendedName>
        <fullName evidence="3">Vitellogenin</fullName>
    </recommendedName>
</protein>
<comment type="caution">
    <text evidence="1">The sequence shown here is derived from an EMBL/GenBank/DDBJ whole genome shotgun (WGS) entry which is preliminary data.</text>
</comment>
<proteinExistence type="predicted"/>
<gene>
    <name evidence="1" type="ORF">KUTeg_019396</name>
</gene>
<reference evidence="1 2" key="1">
    <citation type="submission" date="2022-12" db="EMBL/GenBank/DDBJ databases">
        <title>Chromosome-level genome of Tegillarca granosa.</title>
        <authorList>
            <person name="Kim J."/>
        </authorList>
    </citation>
    <scope>NUCLEOTIDE SEQUENCE [LARGE SCALE GENOMIC DNA]</scope>
    <source>
        <strain evidence="1">Teg-2019</strain>
        <tissue evidence="1">Adductor muscle</tissue>
    </source>
</reference>